<evidence type="ECO:0000313" key="2">
    <source>
        <dbReference type="Proteomes" id="UP000321058"/>
    </source>
</evidence>
<comment type="caution">
    <text evidence="1">The sequence shown here is derived from an EMBL/GenBank/DDBJ whole genome shotgun (WGS) entry which is preliminary data.</text>
</comment>
<dbReference type="EMBL" id="BKAJ01000031">
    <property type="protein sequence ID" value="GEP54636.1"/>
    <property type="molecule type" value="Genomic_DNA"/>
</dbReference>
<protein>
    <submittedName>
        <fullName evidence="1">Uncharacterized protein</fullName>
    </submittedName>
</protein>
<dbReference type="Proteomes" id="UP000321058">
    <property type="component" value="Unassembled WGS sequence"/>
</dbReference>
<name>A0A512N6M0_9HYPH</name>
<dbReference type="AlphaFoldDB" id="A0A512N6M0"/>
<reference evidence="1 2" key="1">
    <citation type="submission" date="2019-07" db="EMBL/GenBank/DDBJ databases">
        <title>Whole genome shotgun sequence of Reyranella soli NBRC 108950.</title>
        <authorList>
            <person name="Hosoyama A."/>
            <person name="Uohara A."/>
            <person name="Ohji S."/>
            <person name="Ichikawa N."/>
        </authorList>
    </citation>
    <scope>NUCLEOTIDE SEQUENCE [LARGE SCALE GENOMIC DNA]</scope>
    <source>
        <strain evidence="1 2">NBRC 108950</strain>
    </source>
</reference>
<organism evidence="1 2">
    <name type="scientific">Reyranella soli</name>
    <dbReference type="NCBI Taxonomy" id="1230389"/>
    <lineage>
        <taxon>Bacteria</taxon>
        <taxon>Pseudomonadati</taxon>
        <taxon>Pseudomonadota</taxon>
        <taxon>Alphaproteobacteria</taxon>
        <taxon>Hyphomicrobiales</taxon>
        <taxon>Reyranellaceae</taxon>
        <taxon>Reyranella</taxon>
    </lineage>
</organism>
<proteinExistence type="predicted"/>
<dbReference type="OrthoDB" id="7333362at2"/>
<accession>A0A512N6M0</accession>
<gene>
    <name evidence="1" type="ORF">RSO01_18020</name>
</gene>
<evidence type="ECO:0000313" key="1">
    <source>
        <dbReference type="EMBL" id="GEP54636.1"/>
    </source>
</evidence>
<keyword evidence="2" id="KW-1185">Reference proteome</keyword>
<sequence length="67" mass="7628">MERGLLAQLSPHERTTLRRIANGDVLSGALNRRHVTQLLSLALIEEKASAYFLTVLGQQRIERLESW</sequence>
<dbReference type="RefSeq" id="WP_147148361.1">
    <property type="nucleotide sequence ID" value="NZ_BKAJ01000031.1"/>
</dbReference>